<feature type="domain" description="Polysaccharide export protein N-terminal" evidence="3">
    <location>
        <begin position="107"/>
        <end position="180"/>
    </location>
</feature>
<keyword evidence="1" id="KW-0732">Signal</keyword>
<dbReference type="Pfam" id="PF10531">
    <property type="entry name" value="SLBB"/>
    <property type="match status" value="1"/>
</dbReference>
<dbReference type="InterPro" id="IPR003715">
    <property type="entry name" value="Poly_export_N"/>
</dbReference>
<reference evidence="5 6" key="1">
    <citation type="submission" date="2015-12" db="EMBL/GenBank/DDBJ databases">
        <title>Complete genome of Lacimicrobium alkaliphilum KCTC 32984.</title>
        <authorList>
            <person name="Kim S.-G."/>
            <person name="Lee Y.-J."/>
        </authorList>
    </citation>
    <scope>NUCLEOTIDE SEQUENCE [LARGE SCALE GENOMIC DNA]</scope>
    <source>
        <strain evidence="5 6">YelD216</strain>
    </source>
</reference>
<keyword evidence="5" id="KW-0813">Transport</keyword>
<keyword evidence="6" id="KW-1185">Reference proteome</keyword>
<evidence type="ECO:0000313" key="5">
    <source>
        <dbReference type="EMBL" id="ALS99269.1"/>
    </source>
</evidence>
<evidence type="ECO:0000256" key="2">
    <source>
        <dbReference type="SAM" id="MobiDB-lite"/>
    </source>
</evidence>
<organism evidence="5 6">
    <name type="scientific">Lacimicrobium alkaliphilum</name>
    <dbReference type="NCBI Taxonomy" id="1526571"/>
    <lineage>
        <taxon>Bacteria</taxon>
        <taxon>Pseudomonadati</taxon>
        <taxon>Pseudomonadota</taxon>
        <taxon>Gammaproteobacteria</taxon>
        <taxon>Alteromonadales</taxon>
        <taxon>Alteromonadaceae</taxon>
        <taxon>Lacimicrobium</taxon>
    </lineage>
</organism>
<name>A0A0U3BC76_9ALTE</name>
<keyword evidence="5" id="KW-0762">Sugar transport</keyword>
<dbReference type="RefSeq" id="WP_062481346.1">
    <property type="nucleotide sequence ID" value="NZ_CP013650.1"/>
</dbReference>
<dbReference type="PANTHER" id="PTHR33619">
    <property type="entry name" value="POLYSACCHARIDE EXPORT PROTEIN GFCE-RELATED"/>
    <property type="match status" value="1"/>
</dbReference>
<dbReference type="GO" id="GO:0015159">
    <property type="term" value="F:polysaccharide transmembrane transporter activity"/>
    <property type="evidence" value="ECO:0007669"/>
    <property type="project" value="InterPro"/>
</dbReference>
<dbReference type="InterPro" id="IPR019554">
    <property type="entry name" value="Soluble_ligand-bd"/>
</dbReference>
<feature type="domain" description="Soluble ligand binding" evidence="4">
    <location>
        <begin position="482"/>
        <end position="525"/>
    </location>
</feature>
<dbReference type="InterPro" id="IPR049712">
    <property type="entry name" value="Poly_export"/>
</dbReference>
<gene>
    <name evidence="5" type="ORF">AT746_14065</name>
</gene>
<dbReference type="STRING" id="1526571.AT746_14065"/>
<evidence type="ECO:0000259" key="4">
    <source>
        <dbReference type="Pfam" id="PF10531"/>
    </source>
</evidence>
<dbReference type="OrthoDB" id="9808948at2"/>
<accession>A0A0U3BC76</accession>
<dbReference type="EMBL" id="CP013650">
    <property type="protein sequence ID" value="ALS99269.1"/>
    <property type="molecule type" value="Genomic_DNA"/>
</dbReference>
<evidence type="ECO:0000256" key="1">
    <source>
        <dbReference type="ARBA" id="ARBA00022729"/>
    </source>
</evidence>
<feature type="region of interest" description="Disordered" evidence="2">
    <location>
        <begin position="61"/>
        <end position="87"/>
    </location>
</feature>
<dbReference type="Gene3D" id="3.30.1950.10">
    <property type="entry name" value="wza like domain"/>
    <property type="match status" value="1"/>
</dbReference>
<protein>
    <submittedName>
        <fullName evidence="5">Sugar transporter</fullName>
    </submittedName>
</protein>
<dbReference type="Pfam" id="PF02563">
    <property type="entry name" value="Poly_export"/>
    <property type="match status" value="1"/>
</dbReference>
<evidence type="ECO:0000259" key="3">
    <source>
        <dbReference type="Pfam" id="PF02563"/>
    </source>
</evidence>
<dbReference type="PANTHER" id="PTHR33619:SF3">
    <property type="entry name" value="POLYSACCHARIDE EXPORT PROTEIN GFCE-RELATED"/>
    <property type="match status" value="1"/>
</dbReference>
<dbReference type="KEGG" id="lal:AT746_14065"/>
<proteinExistence type="predicted"/>
<dbReference type="AlphaFoldDB" id="A0A0U3BC76"/>
<dbReference type="Proteomes" id="UP000068447">
    <property type="component" value="Chromosome"/>
</dbReference>
<sequence length="591" mass="65499">MVKSLLNQLHTFFCYTLILAGLLSGHKVEAQSLEEMQQIQQARQAADAQKVDVSRYIQSESRFKRSPGSEGVTPGRNGESGASQNIRPFGANLFDGSFEAERSDGFNPAYRVAPGDKISVQLWGTVELAEVLTVDNQGNIFIPQIGPVQVMDVPATEVNQVVKTKIRSVYTNNVNAYVNLLTATPVSVFVAGPVIRPGQYAGLPTDSILYFLKRAGGVDPVRGSYRKISVLRNNQSVQEYDLYEFMREGRLPPFSFKDGDVILVNEQGPMVTVEGAARYPYRFELTEQRSRGSDLTYFSRPLAKTSHVAITGNRPDGPVSVYVPFSEFEDFDIYDGDVVLFNDDLQPQVISVKVSGSYIGPSFYTVKKDARLLDLLPHIEVDAEHADIDSIYIKRESVKAKQRELLDESLRRLERSVFTAPASSDGEARIRAQEADLVMRFVERAKQVEPLGKVVLSEQGRIANIRLEQGDEIVIPLKTDLVQVSGEVLMPQAVVYNSEARLTDYVAWAGGYSERADDERIAVIHANGLTTFFETGGSSHWFSSASEAQIRPGDQIMVLPRVDTKLIQSIKDITQIIYQVALAANVALDSN</sequence>
<evidence type="ECO:0000313" key="6">
    <source>
        <dbReference type="Proteomes" id="UP000068447"/>
    </source>
</evidence>
<dbReference type="Gene3D" id="3.10.560.10">
    <property type="entry name" value="Outer membrane lipoprotein wza domain like"/>
    <property type="match status" value="2"/>
</dbReference>